<dbReference type="Pfam" id="PF03695">
    <property type="entry name" value="UPF0149"/>
    <property type="match status" value="1"/>
</dbReference>
<dbReference type="NCBIfam" id="TIGR02292">
    <property type="entry name" value="ygfB_yecA"/>
    <property type="match status" value="1"/>
</dbReference>
<dbReference type="RefSeq" id="WP_094290190.1">
    <property type="nucleotide sequence ID" value="NZ_NOIG01000008.1"/>
</dbReference>
<dbReference type="InterPro" id="IPR036255">
    <property type="entry name" value="YgfB-like_sf"/>
</dbReference>
<dbReference type="Gene3D" id="3.10.450.50">
    <property type="match status" value="1"/>
</dbReference>
<accession>A0A235EMR8</accession>
<dbReference type="SUPFAM" id="SSF103642">
    <property type="entry name" value="Sec-C motif"/>
    <property type="match status" value="1"/>
</dbReference>
<evidence type="ECO:0008006" key="3">
    <source>
        <dbReference type="Google" id="ProtNLM"/>
    </source>
</evidence>
<dbReference type="AlphaFoldDB" id="A0A235EMR8"/>
<dbReference type="InterPro" id="IPR011978">
    <property type="entry name" value="YgfB-like"/>
</dbReference>
<dbReference type="EMBL" id="NOIG01000008">
    <property type="protein sequence ID" value="OYD50043.1"/>
    <property type="molecule type" value="Genomic_DNA"/>
</dbReference>
<protein>
    <recommendedName>
        <fullName evidence="3">YecA family protein</fullName>
    </recommendedName>
</protein>
<keyword evidence="2" id="KW-1185">Reference proteome</keyword>
<proteinExistence type="predicted"/>
<name>A0A235EMR8_9BURK</name>
<organism evidence="1 2">
    <name type="scientific">Acidovorax kalamii</name>
    <dbReference type="NCBI Taxonomy" id="2004485"/>
    <lineage>
        <taxon>Bacteria</taxon>
        <taxon>Pseudomonadati</taxon>
        <taxon>Pseudomonadota</taxon>
        <taxon>Betaproteobacteria</taxon>
        <taxon>Burkholderiales</taxon>
        <taxon>Comamonadaceae</taxon>
        <taxon>Acidovorax</taxon>
    </lineage>
</organism>
<comment type="caution">
    <text evidence="1">The sequence shown here is derived from an EMBL/GenBank/DDBJ whole genome shotgun (WGS) entry which is preliminary data.</text>
</comment>
<evidence type="ECO:0000313" key="1">
    <source>
        <dbReference type="EMBL" id="OYD50043.1"/>
    </source>
</evidence>
<dbReference type="SUPFAM" id="SSF101327">
    <property type="entry name" value="YgfB-like"/>
    <property type="match status" value="1"/>
</dbReference>
<dbReference type="InterPro" id="IPR004027">
    <property type="entry name" value="SEC_C_motif"/>
</dbReference>
<dbReference type="OrthoDB" id="570299at2"/>
<sequence length="264" mass="29512">MNEFFSWNMLHNRPRDTLPRLSDAETEELFALMADPSLGEDAMSIDMADGYLTAIAVGPSPLPVHDWLEDIFAQPSLPLPHDPVRQQRLLQLLLHRYADIQAALAIRPAEVSLEALYTPLSSELQESDCITPYQLNANGERVGEWELKYWAEGFRLAIAADDDWEPLTADPDSIHLLGPMVLYSMGYNPDRLDFQLEAEGKELLPSLIVSVYALRDWWQGYRRTHGSGSAYPATLPIVRDTPKVGRNGPCPCGSGKKFKKCCGA</sequence>
<evidence type="ECO:0000313" key="2">
    <source>
        <dbReference type="Proteomes" id="UP000215441"/>
    </source>
</evidence>
<dbReference type="Proteomes" id="UP000215441">
    <property type="component" value="Unassembled WGS sequence"/>
</dbReference>
<gene>
    <name evidence="1" type="ORF">CBY09_11820</name>
</gene>
<reference evidence="1 2" key="1">
    <citation type="submission" date="2017-07" db="EMBL/GenBank/DDBJ databases">
        <title>Acidovorax KNDSW TSA 6 genome sequence and assembly.</title>
        <authorList>
            <person name="Mayilraj S."/>
        </authorList>
    </citation>
    <scope>NUCLEOTIDE SEQUENCE [LARGE SCALE GENOMIC DNA]</scope>
    <source>
        <strain evidence="1 2">KNDSW-TSA6</strain>
    </source>
</reference>
<dbReference type="Pfam" id="PF02810">
    <property type="entry name" value="SEC-C"/>
    <property type="match status" value="1"/>
</dbReference>